<evidence type="ECO:0000313" key="2">
    <source>
        <dbReference type="EMBL" id="MBH5328442.1"/>
    </source>
</evidence>
<feature type="transmembrane region" description="Helical" evidence="1">
    <location>
        <begin position="12"/>
        <end position="32"/>
    </location>
</feature>
<comment type="caution">
    <text evidence="2">The sequence shown here is derived from an EMBL/GenBank/DDBJ whole genome shotgun (WGS) entry which is preliminary data.</text>
</comment>
<evidence type="ECO:0000256" key="1">
    <source>
        <dbReference type="SAM" id="Phobius"/>
    </source>
</evidence>
<dbReference type="Proteomes" id="UP000768471">
    <property type="component" value="Unassembled WGS sequence"/>
</dbReference>
<protein>
    <submittedName>
        <fullName evidence="2">Uncharacterized protein</fullName>
    </submittedName>
</protein>
<dbReference type="RefSeq" id="WP_197902371.1">
    <property type="nucleotide sequence ID" value="NZ_JACSGR010000002.1"/>
</dbReference>
<proteinExistence type="predicted"/>
<reference evidence="2 3" key="1">
    <citation type="submission" date="2020-09" db="EMBL/GenBank/DDBJ databases">
        <title>Eikenella S3660 sp. nov., isolated from a throat swab.</title>
        <authorList>
            <person name="Buhl M."/>
        </authorList>
    </citation>
    <scope>NUCLEOTIDE SEQUENCE [LARGE SCALE GENOMIC DNA]</scope>
    <source>
        <strain evidence="2 3">S3360</strain>
    </source>
</reference>
<keyword evidence="1" id="KW-0472">Membrane</keyword>
<organism evidence="2 3">
    <name type="scientific">Eikenella glucosivorans</name>
    <dbReference type="NCBI Taxonomy" id="2766967"/>
    <lineage>
        <taxon>Bacteria</taxon>
        <taxon>Pseudomonadati</taxon>
        <taxon>Pseudomonadota</taxon>
        <taxon>Betaproteobacteria</taxon>
        <taxon>Neisseriales</taxon>
        <taxon>Neisseriaceae</taxon>
        <taxon>Eikenella</taxon>
    </lineage>
</organism>
<accession>A0ABS0N845</accession>
<gene>
    <name evidence="2" type="ORF">H9Q10_01985</name>
</gene>
<keyword evidence="1" id="KW-1133">Transmembrane helix</keyword>
<evidence type="ECO:0000313" key="3">
    <source>
        <dbReference type="Proteomes" id="UP000768471"/>
    </source>
</evidence>
<keyword evidence="3" id="KW-1185">Reference proteome</keyword>
<dbReference type="EMBL" id="JACSGR010000002">
    <property type="protein sequence ID" value="MBH5328442.1"/>
    <property type="molecule type" value="Genomic_DNA"/>
</dbReference>
<keyword evidence="1" id="KW-0812">Transmembrane</keyword>
<sequence>MQRSKYSAPPNGAGAKVAAAFSKIIITVYFIVKRQFRTAFLCLPLISGKLKSN</sequence>
<name>A0ABS0N845_9NEIS</name>